<dbReference type="Gene3D" id="2.60.40.10">
    <property type="entry name" value="Immunoglobulins"/>
    <property type="match status" value="1"/>
</dbReference>
<dbReference type="Proteomes" id="UP000054537">
    <property type="component" value="Unassembled WGS sequence"/>
</dbReference>
<keyword evidence="4" id="KW-0732">Signal</keyword>
<dbReference type="CDD" id="cd00063">
    <property type="entry name" value="FN3"/>
    <property type="match status" value="1"/>
</dbReference>
<feature type="domain" description="Fibronectin type-III" evidence="5">
    <location>
        <begin position="102"/>
        <end position="174"/>
    </location>
</feature>
<sequence length="194" mass="19886">MLGYRKSAALTLIALPLLLGACSSSSGRTEEDTDRSGANWIVVSEGNATPSPSETMGTASPTPSTTLPALPTGTATPTAAPDPSCTPRRQTTMINGVGVVPSSTSAVVTWYHPGGSDIVDYRITAISQDLRVGAQEEVGWTRSAPEVCGEVSATVSGLSAGTPYVFSVDVVKTRKGMDGTYTTTVARSGVVSTT</sequence>
<dbReference type="InterPro" id="IPR013783">
    <property type="entry name" value="Ig-like_fold"/>
</dbReference>
<dbReference type="AlphaFoldDB" id="A0A0A6UPD6"/>
<evidence type="ECO:0000259" key="5">
    <source>
        <dbReference type="Pfam" id="PF00041"/>
    </source>
</evidence>
<dbReference type="EMBL" id="JRTT01000020">
    <property type="protein sequence ID" value="KHD76179.1"/>
    <property type="molecule type" value="Genomic_DNA"/>
</dbReference>
<feature type="compositionally biased region" description="Polar residues" evidence="3">
    <location>
        <begin position="46"/>
        <end position="56"/>
    </location>
</feature>
<feature type="signal peptide" evidence="4">
    <location>
        <begin position="1"/>
        <end position="21"/>
    </location>
</feature>
<keyword evidence="7" id="KW-1185">Reference proteome</keyword>
<evidence type="ECO:0000256" key="4">
    <source>
        <dbReference type="SAM" id="SignalP"/>
    </source>
</evidence>
<evidence type="ECO:0000313" key="6">
    <source>
        <dbReference type="EMBL" id="KHD76179.1"/>
    </source>
</evidence>
<dbReference type="InterPro" id="IPR036116">
    <property type="entry name" value="FN3_sf"/>
</dbReference>
<dbReference type="RefSeq" id="WP_043526039.1">
    <property type="nucleotide sequence ID" value="NZ_BAABKU010000002.1"/>
</dbReference>
<feature type="chain" id="PRO_5039492673" description="Fibronectin type-III domain-containing protein" evidence="4">
    <location>
        <begin position="22"/>
        <end position="194"/>
    </location>
</feature>
<dbReference type="PROSITE" id="PS51257">
    <property type="entry name" value="PROKAR_LIPOPROTEIN"/>
    <property type="match status" value="1"/>
</dbReference>
<dbReference type="eggNOG" id="ENOG502ZJ7T">
    <property type="taxonomic scope" value="Bacteria"/>
</dbReference>
<dbReference type="SUPFAM" id="SSF49265">
    <property type="entry name" value="Fibronectin type III"/>
    <property type="match status" value="1"/>
</dbReference>
<dbReference type="OrthoDB" id="3295720at2"/>
<protein>
    <recommendedName>
        <fullName evidence="5">Fibronectin type-III domain-containing protein</fullName>
    </recommendedName>
</protein>
<accession>A0A0A6UPD6</accession>
<reference evidence="6 7" key="1">
    <citation type="submission" date="2014-10" db="EMBL/GenBank/DDBJ databases">
        <title>Draft genome sequence of Actinoplanes utahensis NRRL 12052.</title>
        <authorList>
            <person name="Velasco-Bucheli B."/>
            <person name="del Cerro C."/>
            <person name="Hormigo D."/>
            <person name="Garcia J.L."/>
            <person name="Acebal C."/>
            <person name="Arroyo M."/>
            <person name="de la Mata I."/>
        </authorList>
    </citation>
    <scope>NUCLEOTIDE SEQUENCE [LARGE SCALE GENOMIC DNA]</scope>
    <source>
        <strain evidence="6 7">NRRL 12052</strain>
    </source>
</reference>
<evidence type="ECO:0000256" key="2">
    <source>
        <dbReference type="ARBA" id="ARBA00023326"/>
    </source>
</evidence>
<dbReference type="STRING" id="1869.MB27_18800"/>
<dbReference type="GO" id="GO:0000272">
    <property type="term" value="P:polysaccharide catabolic process"/>
    <property type="evidence" value="ECO:0007669"/>
    <property type="project" value="UniProtKB-KW"/>
</dbReference>
<comment type="caution">
    <text evidence="6">The sequence shown here is derived from an EMBL/GenBank/DDBJ whole genome shotgun (WGS) entry which is preliminary data.</text>
</comment>
<name>A0A0A6UPD6_ACTUT</name>
<feature type="region of interest" description="Disordered" evidence="3">
    <location>
        <begin position="44"/>
        <end position="87"/>
    </location>
</feature>
<evidence type="ECO:0000256" key="1">
    <source>
        <dbReference type="ARBA" id="ARBA00023295"/>
    </source>
</evidence>
<feature type="compositionally biased region" description="Low complexity" evidence="3">
    <location>
        <begin position="57"/>
        <end position="81"/>
    </location>
</feature>
<keyword evidence="1" id="KW-0378">Hydrolase</keyword>
<dbReference type="InterPro" id="IPR003961">
    <property type="entry name" value="FN3_dom"/>
</dbReference>
<keyword evidence="2" id="KW-0119">Carbohydrate metabolism</keyword>
<evidence type="ECO:0000313" key="7">
    <source>
        <dbReference type="Proteomes" id="UP000054537"/>
    </source>
</evidence>
<dbReference type="GO" id="GO:0016798">
    <property type="term" value="F:hydrolase activity, acting on glycosyl bonds"/>
    <property type="evidence" value="ECO:0007669"/>
    <property type="project" value="UniProtKB-KW"/>
</dbReference>
<organism evidence="6 7">
    <name type="scientific">Actinoplanes utahensis</name>
    <dbReference type="NCBI Taxonomy" id="1869"/>
    <lineage>
        <taxon>Bacteria</taxon>
        <taxon>Bacillati</taxon>
        <taxon>Actinomycetota</taxon>
        <taxon>Actinomycetes</taxon>
        <taxon>Micromonosporales</taxon>
        <taxon>Micromonosporaceae</taxon>
        <taxon>Actinoplanes</taxon>
    </lineage>
</organism>
<keyword evidence="1" id="KW-0326">Glycosidase</keyword>
<keyword evidence="2" id="KW-0624">Polysaccharide degradation</keyword>
<dbReference type="Pfam" id="PF00041">
    <property type="entry name" value="fn3"/>
    <property type="match status" value="1"/>
</dbReference>
<evidence type="ECO:0000256" key="3">
    <source>
        <dbReference type="SAM" id="MobiDB-lite"/>
    </source>
</evidence>
<proteinExistence type="predicted"/>
<gene>
    <name evidence="6" type="ORF">MB27_18800</name>
</gene>